<gene>
    <name evidence="1" type="ORF">Tco025E_00032</name>
</gene>
<sequence>MKPIQHLGGKQFPWKKTTRTAQAGIVGAHLLLRRHPPRHLVKLLIHGPVDEPRGFPKEASDAVYLPNQKDMADHRKLQPRSTGERLVATQHVEDLFLRDVLLVFMPPCDHEKLSVQNQARLIKTELLWEGLPVNIADNLHEGQHCIQLRVRRETGQERT</sequence>
<keyword evidence="2" id="KW-1185">Reference proteome</keyword>
<name>A0A3R7P222_9TRYP</name>
<accession>A0A3R7P222</accession>
<dbReference type="RefSeq" id="XP_029232854.1">
    <property type="nucleotide sequence ID" value="XM_029366981.1"/>
</dbReference>
<evidence type="ECO:0000313" key="2">
    <source>
        <dbReference type="Proteomes" id="UP000284403"/>
    </source>
</evidence>
<protein>
    <submittedName>
        <fullName evidence="1">Uncharacterized protein</fullName>
    </submittedName>
</protein>
<comment type="caution">
    <text evidence="1">The sequence shown here is derived from an EMBL/GenBank/DDBJ whole genome shotgun (WGS) entry which is preliminary data.</text>
</comment>
<evidence type="ECO:0000313" key="1">
    <source>
        <dbReference type="EMBL" id="RNF27648.1"/>
    </source>
</evidence>
<reference evidence="1 2" key="1">
    <citation type="journal article" date="2018" name="BMC Genomics">
        <title>Genomic comparison of Trypanosoma conorhini and Trypanosoma rangeli to Trypanosoma cruzi strains of high and low virulence.</title>
        <authorList>
            <person name="Bradwell K.R."/>
            <person name="Koparde V.N."/>
            <person name="Matveyev A.V."/>
            <person name="Serrano M.G."/>
            <person name="Alves J.M."/>
            <person name="Parikh H."/>
            <person name="Huang B."/>
            <person name="Lee V."/>
            <person name="Espinosa-Alvarez O."/>
            <person name="Ortiz P.A."/>
            <person name="Costa-Martins A.G."/>
            <person name="Teixeira M.M."/>
            <person name="Buck G.A."/>
        </authorList>
    </citation>
    <scope>NUCLEOTIDE SEQUENCE [LARGE SCALE GENOMIC DNA]</scope>
    <source>
        <strain evidence="1 2">025E</strain>
    </source>
</reference>
<dbReference type="EMBL" id="MKKU01000001">
    <property type="protein sequence ID" value="RNF27648.1"/>
    <property type="molecule type" value="Genomic_DNA"/>
</dbReference>
<dbReference type="AlphaFoldDB" id="A0A3R7P222"/>
<organism evidence="1 2">
    <name type="scientific">Trypanosoma conorhini</name>
    <dbReference type="NCBI Taxonomy" id="83891"/>
    <lineage>
        <taxon>Eukaryota</taxon>
        <taxon>Discoba</taxon>
        <taxon>Euglenozoa</taxon>
        <taxon>Kinetoplastea</taxon>
        <taxon>Metakinetoplastina</taxon>
        <taxon>Trypanosomatida</taxon>
        <taxon>Trypanosomatidae</taxon>
        <taxon>Trypanosoma</taxon>
    </lineage>
</organism>
<dbReference type="GeneID" id="40313643"/>
<proteinExistence type="predicted"/>
<dbReference type="Proteomes" id="UP000284403">
    <property type="component" value="Unassembled WGS sequence"/>
</dbReference>